<dbReference type="KEGG" id="hazt:108680936"/>
<gene>
    <name evidence="3" type="primary">LOC108680936</name>
</gene>
<evidence type="ECO:0000256" key="1">
    <source>
        <dbReference type="SAM" id="SignalP"/>
    </source>
</evidence>
<dbReference type="GeneID" id="108680936"/>
<feature type="chain" id="PRO_5034976011" evidence="1">
    <location>
        <begin position="20"/>
        <end position="180"/>
    </location>
</feature>
<organism evidence="2 3">
    <name type="scientific">Hyalella azteca</name>
    <name type="common">Amphipod</name>
    <dbReference type="NCBI Taxonomy" id="294128"/>
    <lineage>
        <taxon>Eukaryota</taxon>
        <taxon>Metazoa</taxon>
        <taxon>Ecdysozoa</taxon>
        <taxon>Arthropoda</taxon>
        <taxon>Crustacea</taxon>
        <taxon>Multicrustacea</taxon>
        <taxon>Malacostraca</taxon>
        <taxon>Eumalacostraca</taxon>
        <taxon>Peracarida</taxon>
        <taxon>Amphipoda</taxon>
        <taxon>Senticaudata</taxon>
        <taxon>Talitrida</taxon>
        <taxon>Talitroidea</taxon>
        <taxon>Hyalellidae</taxon>
        <taxon>Hyalella</taxon>
    </lineage>
</organism>
<dbReference type="OrthoDB" id="6374722at2759"/>
<reference evidence="3" key="1">
    <citation type="submission" date="2025-08" db="UniProtKB">
        <authorList>
            <consortium name="RefSeq"/>
        </authorList>
    </citation>
    <scope>IDENTIFICATION</scope>
    <source>
        <tissue evidence="3">Whole organism</tissue>
    </source>
</reference>
<dbReference type="Proteomes" id="UP000694843">
    <property type="component" value="Unplaced"/>
</dbReference>
<keyword evidence="1" id="KW-0732">Signal</keyword>
<feature type="signal peptide" evidence="1">
    <location>
        <begin position="1"/>
        <end position="19"/>
    </location>
</feature>
<name>A0A8B7PGT5_HYAAZ</name>
<proteinExistence type="predicted"/>
<evidence type="ECO:0000313" key="3">
    <source>
        <dbReference type="RefSeq" id="XP_018025358.1"/>
    </source>
</evidence>
<accession>A0A8B7PGT5</accession>
<keyword evidence="2" id="KW-1185">Reference proteome</keyword>
<dbReference type="RefSeq" id="XP_018025358.1">
    <property type="nucleotide sequence ID" value="XM_018169869.2"/>
</dbReference>
<evidence type="ECO:0000313" key="2">
    <source>
        <dbReference type="Proteomes" id="UP000694843"/>
    </source>
</evidence>
<sequence>MRRLPWLPSLLLISQIVVAIAHGSVEDSSGSSALSPRTVSPDDARLIAAISTWTQLSFVTSITTVPLTCNRAVQGTVACKKRRRYGGRKFSLMPHLTDGSSAPAVDGSMNLDASPAALDDLGAITEDKNDEERSGRLALTVWRSFTSTYTMIMTSTNNAVTFSVSIACTIQGASFPAPCG</sequence>
<dbReference type="AlphaFoldDB" id="A0A8B7PGT5"/>
<protein>
    <submittedName>
        <fullName evidence="3">Uncharacterized protein LOC108680936</fullName>
    </submittedName>
</protein>